<gene>
    <name evidence="1" type="ORF">CDL12_22467</name>
</gene>
<reference evidence="2" key="1">
    <citation type="journal article" date="2018" name="Gigascience">
        <title>Genome assembly of the Pink Ipe (Handroanthus impetiginosus, Bignoniaceae), a highly valued, ecologically keystone Neotropical timber forest tree.</title>
        <authorList>
            <person name="Silva-Junior O.B."/>
            <person name="Grattapaglia D."/>
            <person name="Novaes E."/>
            <person name="Collevatti R.G."/>
        </authorList>
    </citation>
    <scope>NUCLEOTIDE SEQUENCE [LARGE SCALE GENOMIC DNA]</scope>
    <source>
        <strain evidence="2">cv. UFG-1</strain>
    </source>
</reference>
<organism evidence="1 2">
    <name type="scientific">Handroanthus impetiginosus</name>
    <dbReference type="NCBI Taxonomy" id="429701"/>
    <lineage>
        <taxon>Eukaryota</taxon>
        <taxon>Viridiplantae</taxon>
        <taxon>Streptophyta</taxon>
        <taxon>Embryophyta</taxon>
        <taxon>Tracheophyta</taxon>
        <taxon>Spermatophyta</taxon>
        <taxon>Magnoliopsida</taxon>
        <taxon>eudicotyledons</taxon>
        <taxon>Gunneridae</taxon>
        <taxon>Pentapetalae</taxon>
        <taxon>asterids</taxon>
        <taxon>lamiids</taxon>
        <taxon>Lamiales</taxon>
        <taxon>Bignoniaceae</taxon>
        <taxon>Crescentiina</taxon>
        <taxon>Tabebuia alliance</taxon>
        <taxon>Handroanthus</taxon>
    </lineage>
</organism>
<comment type="caution">
    <text evidence="1">The sequence shown here is derived from an EMBL/GenBank/DDBJ whole genome shotgun (WGS) entry which is preliminary data.</text>
</comment>
<keyword evidence="2" id="KW-1185">Reference proteome</keyword>
<dbReference type="EMBL" id="NKXS01004939">
    <property type="protein sequence ID" value="PIN04995.1"/>
    <property type="molecule type" value="Genomic_DNA"/>
</dbReference>
<accession>A0A2G9GIH8</accession>
<sequence>MINLSSAVRFTKRIFLMLFSKCLPRPFLRHVRHHFILVDTHEAATESTTVGTVRESFGLEHGEESPK</sequence>
<dbReference type="Proteomes" id="UP000231279">
    <property type="component" value="Unassembled WGS sequence"/>
</dbReference>
<name>A0A2G9GIH8_9LAMI</name>
<dbReference type="AlphaFoldDB" id="A0A2G9GIH8"/>
<evidence type="ECO:0000313" key="2">
    <source>
        <dbReference type="Proteomes" id="UP000231279"/>
    </source>
</evidence>
<evidence type="ECO:0000313" key="1">
    <source>
        <dbReference type="EMBL" id="PIN04995.1"/>
    </source>
</evidence>
<proteinExistence type="predicted"/>
<protein>
    <submittedName>
        <fullName evidence="1">Uncharacterized protein</fullName>
    </submittedName>
</protein>